<feature type="compositionally biased region" description="Basic and acidic residues" evidence="1">
    <location>
        <begin position="171"/>
        <end position="183"/>
    </location>
</feature>
<comment type="caution">
    <text evidence="2">The sequence shown here is derived from an EMBL/GenBank/DDBJ whole genome shotgun (WGS) entry which is preliminary data.</text>
</comment>
<feature type="region of interest" description="Disordered" evidence="1">
    <location>
        <begin position="131"/>
        <end position="183"/>
    </location>
</feature>
<proteinExistence type="predicted"/>
<protein>
    <recommendedName>
        <fullName evidence="4">PH domain-containing protein</fullName>
    </recommendedName>
</protein>
<dbReference type="AlphaFoldDB" id="A0AAN7UZS9"/>
<feature type="region of interest" description="Disordered" evidence="1">
    <location>
        <begin position="522"/>
        <end position="569"/>
    </location>
</feature>
<gene>
    <name evidence="2" type="ORF">RRF57_006799</name>
</gene>
<feature type="compositionally biased region" description="Polar residues" evidence="1">
    <location>
        <begin position="150"/>
        <end position="167"/>
    </location>
</feature>
<dbReference type="PANTHER" id="PTHR38700:SF1">
    <property type="entry name" value="PH DOMAIN-CONTAINING PROTEIN"/>
    <property type="match status" value="1"/>
</dbReference>
<feature type="region of interest" description="Disordered" evidence="1">
    <location>
        <begin position="1"/>
        <end position="84"/>
    </location>
</feature>
<dbReference type="Gene3D" id="3.10.20.90">
    <property type="entry name" value="Phosphatidylinositol 3-kinase Catalytic Subunit, Chain A, domain 1"/>
    <property type="match status" value="1"/>
</dbReference>
<feature type="compositionally biased region" description="Polar residues" evidence="1">
    <location>
        <begin position="728"/>
        <end position="739"/>
    </location>
</feature>
<feature type="region of interest" description="Disordered" evidence="1">
    <location>
        <begin position="802"/>
        <end position="907"/>
    </location>
</feature>
<feature type="region of interest" description="Disordered" evidence="1">
    <location>
        <begin position="231"/>
        <end position="277"/>
    </location>
</feature>
<reference evidence="2 3" key="1">
    <citation type="submission" date="2023-10" db="EMBL/GenBank/DDBJ databases">
        <title>Draft genome sequence of Xylaria bambusicola isolate GMP-LS, the root and basal stem rot pathogen of sugarcane in Indonesia.</title>
        <authorList>
            <person name="Selvaraj P."/>
            <person name="Muralishankar V."/>
            <person name="Muruganantham S."/>
            <person name="Sp S."/>
            <person name="Haryani S."/>
            <person name="Lau K.J.X."/>
            <person name="Naqvi N.I."/>
        </authorList>
    </citation>
    <scope>NUCLEOTIDE SEQUENCE [LARGE SCALE GENOMIC DNA]</scope>
    <source>
        <strain evidence="2">GMP-LS</strain>
    </source>
</reference>
<dbReference type="InterPro" id="IPR011993">
    <property type="entry name" value="PH-like_dom_sf"/>
</dbReference>
<feature type="compositionally biased region" description="Polar residues" evidence="1">
    <location>
        <begin position="823"/>
        <end position="836"/>
    </location>
</feature>
<evidence type="ECO:0000313" key="2">
    <source>
        <dbReference type="EMBL" id="KAK5631084.1"/>
    </source>
</evidence>
<dbReference type="Gene3D" id="2.30.29.30">
    <property type="entry name" value="Pleckstrin-homology domain (PH domain)/Phosphotyrosine-binding domain (PTB)"/>
    <property type="match status" value="1"/>
</dbReference>
<feature type="compositionally biased region" description="Low complexity" evidence="1">
    <location>
        <begin position="699"/>
        <end position="713"/>
    </location>
</feature>
<feature type="compositionally biased region" description="Polar residues" evidence="1">
    <location>
        <begin position="21"/>
        <end position="57"/>
    </location>
</feature>
<feature type="compositionally biased region" description="Basic and acidic residues" evidence="1">
    <location>
        <begin position="559"/>
        <end position="569"/>
    </location>
</feature>
<dbReference type="Proteomes" id="UP001305414">
    <property type="component" value="Unassembled WGS sequence"/>
</dbReference>
<feature type="region of interest" description="Disordered" evidence="1">
    <location>
        <begin position="593"/>
        <end position="632"/>
    </location>
</feature>
<dbReference type="InterPro" id="IPR029071">
    <property type="entry name" value="Ubiquitin-like_domsf"/>
</dbReference>
<feature type="region of interest" description="Disordered" evidence="1">
    <location>
        <begin position="659"/>
        <end position="739"/>
    </location>
</feature>
<dbReference type="EMBL" id="JAWHQM010000018">
    <property type="protein sequence ID" value="KAK5631084.1"/>
    <property type="molecule type" value="Genomic_DNA"/>
</dbReference>
<evidence type="ECO:0008006" key="4">
    <source>
        <dbReference type="Google" id="ProtNLM"/>
    </source>
</evidence>
<evidence type="ECO:0000313" key="3">
    <source>
        <dbReference type="Proteomes" id="UP001305414"/>
    </source>
</evidence>
<keyword evidence="3" id="KW-1185">Reference proteome</keyword>
<feature type="compositionally biased region" description="Polar residues" evidence="1">
    <location>
        <begin position="595"/>
        <end position="606"/>
    </location>
</feature>
<name>A0AAN7UZS9_9PEZI</name>
<dbReference type="PANTHER" id="PTHR38700">
    <property type="entry name" value="YALI0E22418P"/>
    <property type="match status" value="1"/>
</dbReference>
<organism evidence="2 3">
    <name type="scientific">Xylaria bambusicola</name>
    <dbReference type="NCBI Taxonomy" id="326684"/>
    <lineage>
        <taxon>Eukaryota</taxon>
        <taxon>Fungi</taxon>
        <taxon>Dikarya</taxon>
        <taxon>Ascomycota</taxon>
        <taxon>Pezizomycotina</taxon>
        <taxon>Sordariomycetes</taxon>
        <taxon>Xylariomycetidae</taxon>
        <taxon>Xylariales</taxon>
        <taxon>Xylariaceae</taxon>
        <taxon>Xylaria</taxon>
    </lineage>
</organism>
<sequence length="923" mass="103331">MPPNMSYHAQPAEQQEDGRVSQPSRYRSLRKQSVSAPAPSTTKRAPSGNREPSQQCENVVASSISRSMSRYRRRAASNAGSMDNDVAQTINSAVTPPVPAIPSLLQTANPSGVNGGQTEPALELSARHQLRHTAQRRATGQTIGDRENHSNAIYDNNRDQFSGSSQGVRHKSPEQHDASWEVERDRLLEEQKLKDLQRLEEELERSQRVKVQSHKLKSPVVDKFMLLAKGSKNTKDETPPASPMVMSGKPSTRRSGHEPVRNPPTHIEPGGKGIVPQKDAPTSAINAGDRTVAVRFRHHTFTLAITPETAAVDIVSQISSRAGCDPEIGFEKYHVTEHCGVLGLERRLRRYERIRDVMNSWDNDEQNRLAVTLSDPNGNQDDLDISAVASCKESPLGFQLHMYHSNRPKKWNKKWITLLESGQIVGAKKPNAKLTDKDTANLCHLSDYDIYIPTESQLRRHIKPPKRFCFAIKSQHKTTIFLNTENYVQYFSTDDPHVAREFRECAHRWRSWYLVDRNPEVRKSHNKPAAKPEENSPVHSPIPNPVTKKPVNATPLDGYRPRASIEESPRAVERYEPLIDMSRFDKGFVLPQLDAPQQDNEQSISRRLSKRNPNHQPPPSSKRESKDGFTGGLLGEEYETRKQALAGLEKKSFPQELAFTDGPSLLNSQQDPDPSTGHIESPSWFPSAVEHTAKQRTIPQSSSARPTTSSNSQRRFSLTAATHRPSELVSSASRPSTQYRSLHTYAQQATTLSHSDRRIPPQPLVDLTPAIQVPPQWSKEKKGRGVKPPDDVEHLVDFISAGNGIDNYAQPPPRTMPRRPTTSGTQGRTRSMSSVSPGRPLLDGAPPVPLVPSRHGLESNGGSRRLANVSVARDGRVDRRETLRQKERDQEKAKLREQREREYREREAAYNAVPGRTGTLKVV</sequence>
<feature type="compositionally biased region" description="Basic and acidic residues" evidence="1">
    <location>
        <begin position="873"/>
        <end position="907"/>
    </location>
</feature>
<dbReference type="SUPFAM" id="SSF54236">
    <property type="entry name" value="Ubiquitin-like"/>
    <property type="match status" value="1"/>
</dbReference>
<accession>A0AAN7UZS9</accession>
<evidence type="ECO:0000256" key="1">
    <source>
        <dbReference type="SAM" id="MobiDB-lite"/>
    </source>
</evidence>